<organism evidence="2 3">
    <name type="scientific">Staphylococcus cohnii</name>
    <dbReference type="NCBI Taxonomy" id="29382"/>
    <lineage>
        <taxon>Bacteria</taxon>
        <taxon>Bacillati</taxon>
        <taxon>Bacillota</taxon>
        <taxon>Bacilli</taxon>
        <taxon>Bacillales</taxon>
        <taxon>Staphylococcaceae</taxon>
        <taxon>Staphylococcus</taxon>
        <taxon>Staphylococcus cohnii species complex</taxon>
    </lineage>
</organism>
<dbReference type="AlphaFoldDB" id="A0A2T4LQK9"/>
<dbReference type="GO" id="GO:0042602">
    <property type="term" value="F:riboflavin reductase (NADPH) activity"/>
    <property type="evidence" value="ECO:0007669"/>
    <property type="project" value="TreeGrafter"/>
</dbReference>
<dbReference type="SUPFAM" id="SSF51735">
    <property type="entry name" value="NAD(P)-binding Rossmann-fold domains"/>
    <property type="match status" value="1"/>
</dbReference>
<feature type="domain" description="NAD(P)-binding" evidence="1">
    <location>
        <begin position="8"/>
        <end position="188"/>
    </location>
</feature>
<dbReference type="STRING" id="29382.BZ166_11110"/>
<dbReference type="PANTHER" id="PTHR43355:SF2">
    <property type="entry name" value="FLAVIN REDUCTASE (NADPH)"/>
    <property type="match status" value="1"/>
</dbReference>
<reference evidence="2 3" key="1">
    <citation type="journal article" date="2016" name="Front. Microbiol.">
        <title>Comprehensive Phylogenetic Analysis of Bovine Non-aureus Staphylococci Species Based on Whole-Genome Sequencing.</title>
        <authorList>
            <person name="Naushad S."/>
            <person name="Barkema H.W."/>
            <person name="Luby C."/>
            <person name="Condas L.A."/>
            <person name="Nobrega D.B."/>
            <person name="Carson D.A."/>
            <person name="De Buck J."/>
        </authorList>
    </citation>
    <scope>NUCLEOTIDE SEQUENCE [LARGE SCALE GENOMIC DNA]</scope>
    <source>
        <strain evidence="2 3">SNUC 3829</strain>
    </source>
</reference>
<dbReference type="InterPro" id="IPR051606">
    <property type="entry name" value="Polyketide_Oxido-like"/>
</dbReference>
<dbReference type="PANTHER" id="PTHR43355">
    <property type="entry name" value="FLAVIN REDUCTASE (NADPH)"/>
    <property type="match status" value="1"/>
</dbReference>
<protein>
    <submittedName>
        <fullName evidence="2">NAD-dependent dehydratase</fullName>
    </submittedName>
</protein>
<evidence type="ECO:0000313" key="2">
    <source>
        <dbReference type="EMBL" id="PTF65640.1"/>
    </source>
</evidence>
<gene>
    <name evidence="2" type="ORF">BUY34_10195</name>
</gene>
<dbReference type="GO" id="GO:0004074">
    <property type="term" value="F:biliverdin reductase [NAD(P)H] activity"/>
    <property type="evidence" value="ECO:0007669"/>
    <property type="project" value="TreeGrafter"/>
</dbReference>
<dbReference type="CDD" id="cd05267">
    <property type="entry name" value="SDR_a6"/>
    <property type="match status" value="1"/>
</dbReference>
<dbReference type="RefSeq" id="WP_107386296.1">
    <property type="nucleotide sequence ID" value="NZ_CP126540.1"/>
</dbReference>
<proteinExistence type="predicted"/>
<sequence>MTRVLILGANGAISKAAINSFLENTSYTLRLFLRDANRLPDYASDRIRVREGDATNFEDVNSAMEDVDIVFASLSGELDKEASTIVKAMEQNKVDRLIFVAALGIYNEVPGEFGEWVNEQIHNYLPIYKKAADTIESSKLNYTILRPAWLSDINEIDYEITHKDEPFKGTEVSRKSVAAVAVQIAKNPELYLKDNIGISKPNTDFSKPSWK</sequence>
<evidence type="ECO:0000259" key="1">
    <source>
        <dbReference type="Pfam" id="PF13460"/>
    </source>
</evidence>
<dbReference type="EMBL" id="PYZR01000130">
    <property type="protein sequence ID" value="PTF65640.1"/>
    <property type="molecule type" value="Genomic_DNA"/>
</dbReference>
<dbReference type="InterPro" id="IPR036291">
    <property type="entry name" value="NAD(P)-bd_dom_sf"/>
</dbReference>
<comment type="caution">
    <text evidence="2">The sequence shown here is derived from an EMBL/GenBank/DDBJ whole genome shotgun (WGS) entry which is preliminary data.</text>
</comment>
<dbReference type="InterPro" id="IPR016040">
    <property type="entry name" value="NAD(P)-bd_dom"/>
</dbReference>
<evidence type="ECO:0000313" key="3">
    <source>
        <dbReference type="Proteomes" id="UP000241208"/>
    </source>
</evidence>
<dbReference type="Pfam" id="PF13460">
    <property type="entry name" value="NAD_binding_10"/>
    <property type="match status" value="1"/>
</dbReference>
<dbReference type="Proteomes" id="UP000241208">
    <property type="component" value="Unassembled WGS sequence"/>
</dbReference>
<name>A0A2T4LQK9_9STAP</name>
<dbReference type="Gene3D" id="3.40.50.720">
    <property type="entry name" value="NAD(P)-binding Rossmann-like Domain"/>
    <property type="match status" value="1"/>
</dbReference>
<accession>A0A2T4LQK9</accession>